<proteinExistence type="inferred from homology"/>
<feature type="transmembrane region" description="Helical" evidence="9">
    <location>
        <begin position="192"/>
        <end position="213"/>
    </location>
</feature>
<feature type="transmembrane region" description="Helical" evidence="9">
    <location>
        <begin position="66"/>
        <end position="89"/>
    </location>
</feature>
<dbReference type="InterPro" id="IPR043428">
    <property type="entry name" value="LivM-like"/>
</dbReference>
<feature type="transmembrane region" description="Helical" evidence="9">
    <location>
        <begin position="569"/>
        <end position="592"/>
    </location>
</feature>
<feature type="transmembrane region" description="Helical" evidence="9">
    <location>
        <begin position="148"/>
        <end position="165"/>
    </location>
</feature>
<evidence type="ECO:0000256" key="9">
    <source>
        <dbReference type="SAM" id="Phobius"/>
    </source>
</evidence>
<dbReference type="Pfam" id="PF02653">
    <property type="entry name" value="BPD_transp_2"/>
    <property type="match status" value="2"/>
</dbReference>
<keyword evidence="11" id="KW-1185">Reference proteome</keyword>
<dbReference type="CDD" id="cd06582">
    <property type="entry name" value="TM_PBP1_LivH_like"/>
    <property type="match status" value="1"/>
</dbReference>
<evidence type="ECO:0000313" key="10">
    <source>
        <dbReference type="EMBL" id="PWF22699.1"/>
    </source>
</evidence>
<dbReference type="CDD" id="cd06581">
    <property type="entry name" value="TM_PBP1_LivM_like"/>
    <property type="match status" value="1"/>
</dbReference>
<accession>A0A2V1JZH7</accession>
<dbReference type="RefSeq" id="WP_109062223.1">
    <property type="nucleotide sequence ID" value="NZ_QETA01000004.1"/>
</dbReference>
<dbReference type="PANTHER" id="PTHR11795">
    <property type="entry name" value="BRANCHED-CHAIN AMINO ACID TRANSPORT SYSTEM PERMEASE PROTEIN LIVH"/>
    <property type="match status" value="1"/>
</dbReference>
<dbReference type="InterPro" id="IPR001851">
    <property type="entry name" value="ABC_transp_permease"/>
</dbReference>
<keyword evidence="7 9" id="KW-0472">Membrane</keyword>
<feature type="transmembrane region" description="Helical" evidence="9">
    <location>
        <begin position="101"/>
        <end position="120"/>
    </location>
</feature>
<keyword evidence="4 9" id="KW-0812">Transmembrane</keyword>
<feature type="transmembrane region" description="Helical" evidence="9">
    <location>
        <begin position="44"/>
        <end position="60"/>
    </location>
</feature>
<gene>
    <name evidence="10" type="ORF">DD235_11545</name>
</gene>
<comment type="caution">
    <text evidence="10">The sequence shown here is derived from an EMBL/GenBank/DDBJ whole genome shotgun (WGS) entry which is preliminary data.</text>
</comment>
<dbReference type="Proteomes" id="UP000245212">
    <property type="component" value="Unassembled WGS sequence"/>
</dbReference>
<dbReference type="GO" id="GO:0006865">
    <property type="term" value="P:amino acid transport"/>
    <property type="evidence" value="ECO:0007669"/>
    <property type="project" value="UniProtKB-KW"/>
</dbReference>
<evidence type="ECO:0000256" key="1">
    <source>
        <dbReference type="ARBA" id="ARBA00004651"/>
    </source>
</evidence>
<dbReference type="AlphaFoldDB" id="A0A2V1JZH7"/>
<feature type="transmembrane region" description="Helical" evidence="9">
    <location>
        <begin position="604"/>
        <end position="627"/>
    </location>
</feature>
<comment type="similarity">
    <text evidence="8">Belongs to the binding-protein-dependent transport system permease family. LivHM subfamily.</text>
</comment>
<feature type="transmembrane region" description="Helical" evidence="9">
    <location>
        <begin position="20"/>
        <end position="37"/>
    </location>
</feature>
<keyword evidence="6 9" id="KW-1133">Transmembrane helix</keyword>
<evidence type="ECO:0000256" key="7">
    <source>
        <dbReference type="ARBA" id="ARBA00023136"/>
    </source>
</evidence>
<feature type="transmembrane region" description="Helical" evidence="9">
    <location>
        <begin position="409"/>
        <end position="428"/>
    </location>
</feature>
<dbReference type="PANTHER" id="PTHR11795:SF442">
    <property type="entry name" value="ABC TRANSPORTER ATP-BINDING PROTEIN"/>
    <property type="match status" value="1"/>
</dbReference>
<feature type="transmembrane region" description="Helical" evidence="9">
    <location>
        <begin position="219"/>
        <end position="240"/>
    </location>
</feature>
<evidence type="ECO:0000256" key="5">
    <source>
        <dbReference type="ARBA" id="ARBA00022970"/>
    </source>
</evidence>
<feature type="transmembrane region" description="Helical" evidence="9">
    <location>
        <begin position="330"/>
        <end position="348"/>
    </location>
</feature>
<evidence type="ECO:0000256" key="8">
    <source>
        <dbReference type="ARBA" id="ARBA00037998"/>
    </source>
</evidence>
<reference evidence="11" key="1">
    <citation type="submission" date="2018-05" db="EMBL/GenBank/DDBJ databases">
        <authorList>
            <person name="Li Y."/>
        </authorList>
    </citation>
    <scope>NUCLEOTIDE SEQUENCE [LARGE SCALE GENOMIC DNA]</scope>
    <source>
        <strain evidence="11">3d-2-2</strain>
    </source>
</reference>
<feature type="transmembrane region" description="Helical" evidence="9">
    <location>
        <begin position="529"/>
        <end position="549"/>
    </location>
</feature>
<feature type="transmembrane region" description="Helical" evidence="9">
    <location>
        <begin position="479"/>
        <end position="498"/>
    </location>
</feature>
<keyword evidence="3" id="KW-1003">Cell membrane</keyword>
<evidence type="ECO:0000313" key="11">
    <source>
        <dbReference type="Proteomes" id="UP000245212"/>
    </source>
</evidence>
<feature type="transmembrane region" description="Helical" evidence="9">
    <location>
        <begin position="354"/>
        <end position="374"/>
    </location>
</feature>
<protein>
    <submittedName>
        <fullName evidence="10">ABC transporter permease</fullName>
    </submittedName>
</protein>
<evidence type="ECO:0000256" key="6">
    <source>
        <dbReference type="ARBA" id="ARBA00022989"/>
    </source>
</evidence>
<feature type="transmembrane region" description="Helical" evidence="9">
    <location>
        <begin position="278"/>
        <end position="296"/>
    </location>
</feature>
<keyword evidence="5" id="KW-0029">Amino-acid transport</keyword>
<evidence type="ECO:0000256" key="2">
    <source>
        <dbReference type="ARBA" id="ARBA00022448"/>
    </source>
</evidence>
<comment type="subcellular location">
    <subcellularLocation>
        <location evidence="1">Cell membrane</location>
        <topology evidence="1">Multi-pass membrane protein</topology>
    </subcellularLocation>
</comment>
<feature type="transmembrane region" description="Helical" evidence="9">
    <location>
        <begin position="435"/>
        <end position="455"/>
    </location>
</feature>
<sequence length="633" mass="66766">MNLGGLPLQLLNGLADASALFLVASGLSLIFGVTRIINFAHGSFYMLGVYLAGTLIHALGATGIGYWLALPLAAILVGGIGGLVEIIVLRRIYRAPELFQLLATFAVVLIIGDLALLAWGPEDLFAPRAPGLSGSIEIFGRRFPEYDLFLIVVGPLVLGLLWLLLHRTRWGVLLRAAAENRTMLGALGVNQAWLFTTAFALGACLAGLGGALAAPRIPATLSLDLEIIASAFVVVVVGGLGSLGGAFLAALLICEVKALCIFIGQVDLWGWSFSMSKLTLVAEFIIMAIILVFRPWGLLGKPLPEQHDAAPLSTSQSSDTPHTPGRARRLRLSSAALLIGLLALPWVLAHWPYLTILATEILIAGLFAASLYLLIGPAGLHTFGHAAWFGLGAYGAALLFLELNLPMEAALLASPLVAAAGGLFFGWFCVRLSGVYLAMLTLATAQILWSLTYQWDGFTGGSNGLIGLWPSAWLSSPTAYYYLSLTLSGLGIVFLFRLSGSPLGYALRATRDSTLRAAALGMDTRRIQLAGFVAAALVAGLAGSVYAFFKGSIAPDDALSIGRSVDGLVMVILGGLSSLAGPLSGAAAYTWLHDSISRLGDYWHAMLGGIILLLIFFMPQGLSSLWARPGART</sequence>
<evidence type="ECO:0000256" key="4">
    <source>
        <dbReference type="ARBA" id="ARBA00022692"/>
    </source>
</evidence>
<organism evidence="10 11">
    <name type="scientific">Corticimicrobacter populi</name>
    <dbReference type="NCBI Taxonomy" id="2175229"/>
    <lineage>
        <taxon>Bacteria</taxon>
        <taxon>Pseudomonadati</taxon>
        <taxon>Pseudomonadota</taxon>
        <taxon>Betaproteobacteria</taxon>
        <taxon>Burkholderiales</taxon>
        <taxon>Alcaligenaceae</taxon>
        <taxon>Corticimicrobacter</taxon>
    </lineage>
</organism>
<dbReference type="GO" id="GO:0005886">
    <property type="term" value="C:plasma membrane"/>
    <property type="evidence" value="ECO:0007669"/>
    <property type="project" value="UniProtKB-SubCell"/>
</dbReference>
<dbReference type="EMBL" id="QETA01000004">
    <property type="protein sequence ID" value="PWF22699.1"/>
    <property type="molecule type" value="Genomic_DNA"/>
</dbReference>
<dbReference type="InterPro" id="IPR052157">
    <property type="entry name" value="BCAA_transport_permease"/>
</dbReference>
<name>A0A2V1JZH7_9BURK</name>
<dbReference type="GO" id="GO:0015658">
    <property type="term" value="F:branched-chain amino acid transmembrane transporter activity"/>
    <property type="evidence" value="ECO:0007669"/>
    <property type="project" value="InterPro"/>
</dbReference>
<evidence type="ECO:0000256" key="3">
    <source>
        <dbReference type="ARBA" id="ARBA00022475"/>
    </source>
</evidence>
<keyword evidence="2" id="KW-0813">Transport</keyword>